<evidence type="ECO:0000313" key="11">
    <source>
        <dbReference type="Proteomes" id="UP000220158"/>
    </source>
</evidence>
<feature type="transmembrane region" description="Helical" evidence="9">
    <location>
        <begin position="59"/>
        <end position="81"/>
    </location>
</feature>
<evidence type="ECO:0000256" key="5">
    <source>
        <dbReference type="ARBA" id="ARBA00022824"/>
    </source>
</evidence>
<reference evidence="10 11" key="1">
    <citation type="submission" date="2015-04" db="EMBL/GenBank/DDBJ databases">
        <authorList>
            <consortium name="Pathogen Informatics"/>
        </authorList>
    </citation>
    <scope>NUCLEOTIDE SEQUENCE [LARGE SCALE GENOMIC DNA]</scope>
    <source>
        <strain evidence="10 11">SGS1</strain>
    </source>
</reference>
<protein>
    <recommendedName>
        <fullName evidence="3">Signal peptidase complex subunit 1</fullName>
    </recommendedName>
</protein>
<dbReference type="VEuPathDB" id="PlasmoDB:PRELSG_1317500"/>
<dbReference type="KEGG" id="prel:PRELSG_1317500"/>
<gene>
    <name evidence="10" type="primary">SPC1</name>
    <name evidence="10" type="ORF">PRELSG_1317500</name>
</gene>
<dbReference type="Pfam" id="PF06645">
    <property type="entry name" value="SPC12"/>
    <property type="match status" value="1"/>
</dbReference>
<keyword evidence="11" id="KW-1185">Reference proteome</keyword>
<dbReference type="PANTHER" id="PTHR13202">
    <property type="entry name" value="MICROSOMAL SIGNAL PEPTIDASE 12 KDA SUBUNIT"/>
    <property type="match status" value="1"/>
</dbReference>
<comment type="subcellular location">
    <subcellularLocation>
        <location evidence="1">Endoplasmic reticulum membrane</location>
        <topology evidence="1">Multi-pass membrane protein</topology>
    </subcellularLocation>
</comment>
<dbReference type="InterPro" id="IPR009542">
    <property type="entry name" value="Spc1/SPCS1"/>
</dbReference>
<dbReference type="OrthoDB" id="263893at2759"/>
<feature type="transmembrane region" description="Helical" evidence="9">
    <location>
        <begin position="30"/>
        <end position="53"/>
    </location>
</feature>
<keyword evidence="7 9" id="KW-0472">Membrane</keyword>
<dbReference type="PANTHER" id="PTHR13202:SF0">
    <property type="entry name" value="SIGNAL PEPTIDASE COMPLEX SUBUNIT 1"/>
    <property type="match status" value="1"/>
</dbReference>
<evidence type="ECO:0000256" key="3">
    <source>
        <dbReference type="ARBA" id="ARBA00017059"/>
    </source>
</evidence>
<dbReference type="Proteomes" id="UP000220158">
    <property type="component" value="Chromosome 13"/>
</dbReference>
<evidence type="ECO:0000256" key="7">
    <source>
        <dbReference type="ARBA" id="ARBA00023136"/>
    </source>
</evidence>
<evidence type="ECO:0000256" key="8">
    <source>
        <dbReference type="ARBA" id="ARBA00045204"/>
    </source>
</evidence>
<dbReference type="GO" id="GO:0045047">
    <property type="term" value="P:protein targeting to ER"/>
    <property type="evidence" value="ECO:0007669"/>
    <property type="project" value="TreeGrafter"/>
</dbReference>
<organism evidence="10 11">
    <name type="scientific">Plasmodium relictum</name>
    <dbReference type="NCBI Taxonomy" id="85471"/>
    <lineage>
        <taxon>Eukaryota</taxon>
        <taxon>Sar</taxon>
        <taxon>Alveolata</taxon>
        <taxon>Apicomplexa</taxon>
        <taxon>Aconoidasida</taxon>
        <taxon>Haemosporida</taxon>
        <taxon>Plasmodiidae</taxon>
        <taxon>Plasmodium</taxon>
        <taxon>Plasmodium (Haemamoeba)</taxon>
    </lineage>
</organism>
<keyword evidence="5" id="KW-0256">Endoplasmic reticulum</keyword>
<evidence type="ECO:0000313" key="10">
    <source>
        <dbReference type="EMBL" id="CRH03816.1"/>
    </source>
</evidence>
<proteinExistence type="inferred from homology"/>
<evidence type="ECO:0000256" key="9">
    <source>
        <dbReference type="SAM" id="Phobius"/>
    </source>
</evidence>
<comment type="function">
    <text evidence="8">Component of the signal peptidase complex (SPC) which catalyzes the cleavage of N-terminal signal sequences from nascent proteins as they are translocated into the lumen of the endoplasmic reticulum. Dispensable for SPC enzymatic activity.</text>
</comment>
<dbReference type="EMBL" id="LN835308">
    <property type="protein sequence ID" value="CRH03816.1"/>
    <property type="molecule type" value="Genomic_DNA"/>
</dbReference>
<dbReference type="RefSeq" id="XP_028535823.1">
    <property type="nucleotide sequence ID" value="XM_028678704.1"/>
</dbReference>
<dbReference type="GO" id="GO:0005787">
    <property type="term" value="C:signal peptidase complex"/>
    <property type="evidence" value="ECO:0007669"/>
    <property type="project" value="InterPro"/>
</dbReference>
<dbReference type="GO" id="GO:0006465">
    <property type="term" value="P:signal peptide processing"/>
    <property type="evidence" value="ECO:0007669"/>
    <property type="project" value="InterPro"/>
</dbReference>
<evidence type="ECO:0000256" key="4">
    <source>
        <dbReference type="ARBA" id="ARBA00022692"/>
    </source>
</evidence>
<sequence>MNVFKDIKSIIQNTYYCLKRNQMDFIGQKLAFLIKNIIFSVSTILAISVGYYYQNLALSAYIILAGTLIAIILILPTWPMYNRNNIEWTKDEDSLERKKNK</sequence>
<dbReference type="GeneID" id="39738108"/>
<keyword evidence="6 9" id="KW-1133">Transmembrane helix</keyword>
<dbReference type="AlphaFoldDB" id="A0A1J1HCV9"/>
<evidence type="ECO:0000256" key="6">
    <source>
        <dbReference type="ARBA" id="ARBA00022989"/>
    </source>
</evidence>
<evidence type="ECO:0000256" key="1">
    <source>
        <dbReference type="ARBA" id="ARBA00004477"/>
    </source>
</evidence>
<evidence type="ECO:0000256" key="2">
    <source>
        <dbReference type="ARBA" id="ARBA00005245"/>
    </source>
</evidence>
<accession>A0A1J1HCV9</accession>
<comment type="similarity">
    <text evidence="2">Belongs to the SPCS1 family.</text>
</comment>
<name>A0A1J1HCV9_PLARL</name>
<keyword evidence="4 9" id="KW-0812">Transmembrane</keyword>